<feature type="transmembrane region" description="Helical" evidence="8">
    <location>
        <begin position="275"/>
        <end position="293"/>
    </location>
</feature>
<proteinExistence type="inferred from homology"/>
<feature type="transmembrane region" description="Helical" evidence="8">
    <location>
        <begin position="369"/>
        <end position="394"/>
    </location>
</feature>
<feature type="transmembrane region" description="Helical" evidence="8">
    <location>
        <begin position="447"/>
        <end position="471"/>
    </location>
</feature>
<feature type="transmembrane region" description="Helical" evidence="8">
    <location>
        <begin position="162"/>
        <end position="184"/>
    </location>
</feature>
<keyword evidence="3" id="KW-1003">Cell membrane</keyword>
<evidence type="ECO:0000256" key="7">
    <source>
        <dbReference type="RuleBase" id="RU000320"/>
    </source>
</evidence>
<dbReference type="InterPro" id="IPR050586">
    <property type="entry name" value="CPA3_Na-H_Antiporter_D"/>
</dbReference>
<dbReference type="NCBIfam" id="NF009306">
    <property type="entry name" value="PRK12663.1"/>
    <property type="match status" value="1"/>
</dbReference>
<dbReference type="RefSeq" id="WP_270055599.1">
    <property type="nucleotide sequence ID" value="NZ_CP115149.1"/>
</dbReference>
<evidence type="ECO:0000256" key="8">
    <source>
        <dbReference type="SAM" id="Phobius"/>
    </source>
</evidence>
<evidence type="ECO:0000256" key="5">
    <source>
        <dbReference type="ARBA" id="ARBA00022989"/>
    </source>
</evidence>
<evidence type="ECO:0000256" key="1">
    <source>
        <dbReference type="ARBA" id="ARBA00004651"/>
    </source>
</evidence>
<feature type="domain" description="NADH:quinone oxidoreductase/Mrp antiporter transmembrane" evidence="9">
    <location>
        <begin position="126"/>
        <end position="412"/>
    </location>
</feature>
<feature type="transmembrane region" description="Helical" evidence="8">
    <location>
        <begin position="241"/>
        <end position="263"/>
    </location>
</feature>
<dbReference type="Proteomes" id="UP001212803">
    <property type="component" value="Chromosome"/>
</dbReference>
<dbReference type="PRINTS" id="PR01437">
    <property type="entry name" value="NUOXDRDTASE4"/>
</dbReference>
<sequence length="497" mass="52599">MTLLTALPVILPLATAVAGLLLLSRPRWQAPIGLAGALALLAAAAALLVRTWRDGIQVIEVGGWPAPFGIVLVSDMLSAVMVTVAAAVGLAATVYSFRVVDAGRISAGYYALIHVLLMGVCGAFLSGDIFNLYVWFEVMLMASFVLLVIGGERPQFEAGLKYVALNLLGSVGFLSGVGLLYGAAGTLNMADLAVRVGEADADARYYTVVAMLFLVAFGLKAAVFPLYFWLPASYHTAPAPVAALFAGLLTKVGVYSLLRVFTLIFTQDTGYTRELLLWISAATMVSGVLGAAAHQDMKRILSFHIISQIGYMTMGLALATPLALGGALFYMVHNIIAKTNLFFVAGVVRRLRGSYELKDLGGLARAHPWLAAAFFVSAFSLAGVPPLSGFFAKFIMVRAAIETREYAVAGVMLGVGLLTLFSMVKIWTEAFLKPSPGGAVSEGAVGAASWVPVIAFALLAIAMGVGAEWWWRPMELAGQQLFDRTGYIEAVLGGGAR</sequence>
<organism evidence="10 11">
    <name type="scientific">Tepidiforma flava</name>
    <dbReference type="NCBI Taxonomy" id="3004094"/>
    <lineage>
        <taxon>Bacteria</taxon>
        <taxon>Bacillati</taxon>
        <taxon>Chloroflexota</taxon>
        <taxon>Tepidiformia</taxon>
        <taxon>Tepidiformales</taxon>
        <taxon>Tepidiformaceae</taxon>
        <taxon>Tepidiforma</taxon>
    </lineage>
</organism>
<feature type="transmembrane region" description="Helical" evidence="8">
    <location>
        <begin position="30"/>
        <end position="49"/>
    </location>
</feature>
<dbReference type="Pfam" id="PF00361">
    <property type="entry name" value="Proton_antipo_M"/>
    <property type="match status" value="1"/>
</dbReference>
<protein>
    <submittedName>
        <fullName evidence="10">Na+/H+ antiporter subunit D</fullName>
    </submittedName>
</protein>
<reference evidence="10 11" key="1">
    <citation type="journal article" date="2023" name="ISME J.">
        <title>Thermophilic Dehalococcoidia with unusual traits shed light on an unexpected past.</title>
        <authorList>
            <person name="Palmer M."/>
            <person name="Covington J.K."/>
            <person name="Zhou E.M."/>
            <person name="Thomas S.C."/>
            <person name="Habib N."/>
            <person name="Seymour C.O."/>
            <person name="Lai D."/>
            <person name="Johnston J."/>
            <person name="Hashimi A."/>
            <person name="Jiao J.Y."/>
            <person name="Muok A.R."/>
            <person name="Liu L."/>
            <person name="Xian W.D."/>
            <person name="Zhi X.Y."/>
            <person name="Li M.M."/>
            <person name="Silva L.P."/>
            <person name="Bowen B.P."/>
            <person name="Louie K."/>
            <person name="Briegel A."/>
            <person name="Pett-Ridge J."/>
            <person name="Weber P.K."/>
            <person name="Tocheva E.I."/>
            <person name="Woyke T."/>
            <person name="Northen T.R."/>
            <person name="Mayali X."/>
            <person name="Li W.J."/>
            <person name="Hedlund B.P."/>
        </authorList>
    </citation>
    <scope>NUCLEOTIDE SEQUENCE [LARGE SCALE GENOMIC DNA]</scope>
    <source>
        <strain evidence="10 11">YIM 72310</strain>
    </source>
</reference>
<name>A0ABY7M3A6_9CHLR</name>
<evidence type="ECO:0000256" key="6">
    <source>
        <dbReference type="ARBA" id="ARBA00023136"/>
    </source>
</evidence>
<feature type="transmembrane region" description="Helical" evidence="8">
    <location>
        <begin position="406"/>
        <end position="427"/>
    </location>
</feature>
<evidence type="ECO:0000256" key="3">
    <source>
        <dbReference type="ARBA" id="ARBA00022475"/>
    </source>
</evidence>
<feature type="transmembrane region" description="Helical" evidence="8">
    <location>
        <begin position="69"/>
        <end position="95"/>
    </location>
</feature>
<evidence type="ECO:0000313" key="10">
    <source>
        <dbReference type="EMBL" id="WBL35071.1"/>
    </source>
</evidence>
<dbReference type="EMBL" id="CP115149">
    <property type="protein sequence ID" value="WBL35071.1"/>
    <property type="molecule type" value="Genomic_DNA"/>
</dbReference>
<evidence type="ECO:0000313" key="11">
    <source>
        <dbReference type="Proteomes" id="UP001212803"/>
    </source>
</evidence>
<keyword evidence="5 8" id="KW-1133">Transmembrane helix</keyword>
<keyword evidence="4 7" id="KW-0812">Transmembrane</keyword>
<feature type="transmembrane region" description="Helical" evidence="8">
    <location>
        <begin position="132"/>
        <end position="150"/>
    </location>
</feature>
<keyword evidence="6 8" id="KW-0472">Membrane</keyword>
<comment type="similarity">
    <text evidence="2">Belongs to the CPA3 antiporters (TC 2.A.63) subunit D family.</text>
</comment>
<feature type="transmembrane region" description="Helical" evidence="8">
    <location>
        <begin position="305"/>
        <end position="332"/>
    </location>
</feature>
<dbReference type="InterPro" id="IPR001750">
    <property type="entry name" value="ND/Mrp_TM"/>
</dbReference>
<dbReference type="PANTHER" id="PTHR42703">
    <property type="entry name" value="NADH DEHYDROGENASE"/>
    <property type="match status" value="1"/>
</dbReference>
<feature type="transmembrane region" description="Helical" evidence="8">
    <location>
        <begin position="6"/>
        <end position="23"/>
    </location>
</feature>
<evidence type="ECO:0000256" key="2">
    <source>
        <dbReference type="ARBA" id="ARBA00005346"/>
    </source>
</evidence>
<gene>
    <name evidence="10" type="ORF">O0235_09760</name>
</gene>
<comment type="subcellular location">
    <subcellularLocation>
        <location evidence="1">Cell membrane</location>
        <topology evidence="1">Multi-pass membrane protein</topology>
    </subcellularLocation>
    <subcellularLocation>
        <location evidence="7">Membrane</location>
        <topology evidence="7">Multi-pass membrane protein</topology>
    </subcellularLocation>
</comment>
<feature type="transmembrane region" description="Helical" evidence="8">
    <location>
        <begin position="204"/>
        <end position="229"/>
    </location>
</feature>
<feature type="transmembrane region" description="Helical" evidence="8">
    <location>
        <begin position="107"/>
        <end position="126"/>
    </location>
</feature>
<evidence type="ECO:0000259" key="9">
    <source>
        <dbReference type="Pfam" id="PF00361"/>
    </source>
</evidence>
<accession>A0ABY7M3A6</accession>
<dbReference type="InterPro" id="IPR003918">
    <property type="entry name" value="NADH_UbQ_OxRdtase"/>
</dbReference>
<keyword evidence="11" id="KW-1185">Reference proteome</keyword>
<evidence type="ECO:0000256" key="4">
    <source>
        <dbReference type="ARBA" id="ARBA00022692"/>
    </source>
</evidence>
<dbReference type="PANTHER" id="PTHR42703:SF1">
    <property type="entry name" value="NA(+)_H(+) ANTIPORTER SUBUNIT D1"/>
    <property type="match status" value="1"/>
</dbReference>